<accession>A0A5P2G2E5</accession>
<reference evidence="1 2" key="1">
    <citation type="submission" date="2019-09" db="EMBL/GenBank/DDBJ databases">
        <title>Complete genome sequence of Arachidicoccus sp. B3-10 isolated from apple orchard soil.</title>
        <authorList>
            <person name="Kim H.S."/>
            <person name="Han K.-I."/>
            <person name="Suh M.K."/>
            <person name="Lee K.C."/>
            <person name="Eom M.K."/>
            <person name="Kim J.-S."/>
            <person name="Kang S.W."/>
            <person name="Sin Y."/>
            <person name="Lee J.-S."/>
        </authorList>
    </citation>
    <scope>NUCLEOTIDE SEQUENCE [LARGE SCALE GENOMIC DNA]</scope>
    <source>
        <strain evidence="1 2">B3-10</strain>
    </source>
</reference>
<dbReference type="AlphaFoldDB" id="A0A5P2G2E5"/>
<protein>
    <submittedName>
        <fullName evidence="1">Uncharacterized protein</fullName>
    </submittedName>
</protein>
<dbReference type="OrthoDB" id="662308at2"/>
<gene>
    <name evidence="1" type="ORF">E0W69_012020</name>
</gene>
<name>A0A5P2G2E5_9BACT</name>
<evidence type="ECO:0000313" key="2">
    <source>
        <dbReference type="Proteomes" id="UP000292424"/>
    </source>
</evidence>
<organism evidence="1 2">
    <name type="scientific">Rhizosphaericola mali</name>
    <dbReference type="NCBI Taxonomy" id="2545455"/>
    <lineage>
        <taxon>Bacteria</taxon>
        <taxon>Pseudomonadati</taxon>
        <taxon>Bacteroidota</taxon>
        <taxon>Chitinophagia</taxon>
        <taxon>Chitinophagales</taxon>
        <taxon>Chitinophagaceae</taxon>
        <taxon>Rhizosphaericola</taxon>
    </lineage>
</organism>
<dbReference type="KEGG" id="arac:E0W69_012020"/>
<dbReference type="Proteomes" id="UP000292424">
    <property type="component" value="Chromosome"/>
</dbReference>
<evidence type="ECO:0000313" key="1">
    <source>
        <dbReference type="EMBL" id="QES89357.1"/>
    </source>
</evidence>
<keyword evidence="2" id="KW-1185">Reference proteome</keyword>
<sequence length="225" mass="25525">MNKFLVTVFLSLIYIGVFGQQKPLPEFYVTQGPHNSNLISWVNNFGDDCIQLNIQRSSDSINGFRTVFSTPAPELPSNGFTDKTAPPGRVFYRIFYMLNGGSYYFTVSKQPALAQKIIANTVDTAKGFTTPTLTNSNKNNNYVKPLSVAINNFGNILITLPSDDIYRYSMEIWSNDDNAPIFTIKHFTDKVVVLDKSSFLKFGRYKYLLLDGDKKIEENYFNLSK</sequence>
<dbReference type="EMBL" id="CP044016">
    <property type="protein sequence ID" value="QES89357.1"/>
    <property type="molecule type" value="Genomic_DNA"/>
</dbReference>
<dbReference type="RefSeq" id="WP_131330302.1">
    <property type="nucleotide sequence ID" value="NZ_CP044016.1"/>
</dbReference>
<proteinExistence type="predicted"/>